<dbReference type="EMBL" id="CP001098">
    <property type="protein sequence ID" value="ACL69557.1"/>
    <property type="molecule type" value="Genomic_DNA"/>
</dbReference>
<comment type="catalytic activity">
    <reaction evidence="7">
        <text>L-methionine + H2O = methanethiol + 2-oxobutanoate + NH4(+)</text>
        <dbReference type="Rhea" id="RHEA:23800"/>
        <dbReference type="ChEBI" id="CHEBI:15377"/>
        <dbReference type="ChEBI" id="CHEBI:16007"/>
        <dbReference type="ChEBI" id="CHEBI:16763"/>
        <dbReference type="ChEBI" id="CHEBI:28938"/>
        <dbReference type="ChEBI" id="CHEBI:57844"/>
        <dbReference type="EC" id="4.4.1.11"/>
    </reaction>
    <physiologicalReaction direction="left-to-right" evidence="7">
        <dbReference type="Rhea" id="RHEA:23801"/>
    </physiologicalReaction>
</comment>
<dbReference type="GO" id="GO:0009086">
    <property type="term" value="P:methionine biosynthetic process"/>
    <property type="evidence" value="ECO:0007669"/>
    <property type="project" value="UniProtKB-ARBA"/>
</dbReference>
<dbReference type="PANTHER" id="PTHR11808">
    <property type="entry name" value="TRANS-SULFURATION ENZYME FAMILY MEMBER"/>
    <property type="match status" value="1"/>
</dbReference>
<dbReference type="PIRSF" id="PIRSF001434">
    <property type="entry name" value="CGS"/>
    <property type="match status" value="1"/>
</dbReference>
<dbReference type="PANTHER" id="PTHR11808:SF80">
    <property type="entry name" value="CYSTATHIONINE GAMMA-LYASE"/>
    <property type="match status" value="1"/>
</dbReference>
<dbReference type="HOGENOM" id="CLU_018986_2_0_9"/>
<keyword evidence="11" id="KW-1185">Reference proteome</keyword>
<dbReference type="STRING" id="373903.Hore_08000"/>
<dbReference type="GO" id="GO:0030170">
    <property type="term" value="F:pyridoxal phosphate binding"/>
    <property type="evidence" value="ECO:0007669"/>
    <property type="project" value="InterPro"/>
</dbReference>
<name>B8CW88_HALOH</name>
<dbReference type="GO" id="GO:0005737">
    <property type="term" value="C:cytoplasm"/>
    <property type="evidence" value="ECO:0007669"/>
    <property type="project" value="TreeGrafter"/>
</dbReference>
<dbReference type="CDD" id="cd00614">
    <property type="entry name" value="CGS_like"/>
    <property type="match status" value="1"/>
</dbReference>
<comment type="cofactor">
    <cofactor evidence="1 9">
        <name>pyridoxal 5'-phosphate</name>
        <dbReference type="ChEBI" id="CHEBI:597326"/>
    </cofactor>
</comment>
<dbReference type="GO" id="GO:0018826">
    <property type="term" value="F:methionine gamma-lyase activity"/>
    <property type="evidence" value="ECO:0007669"/>
    <property type="project" value="UniProtKB-EC"/>
</dbReference>
<dbReference type="GO" id="GO:0019346">
    <property type="term" value="P:transsulfuration"/>
    <property type="evidence" value="ECO:0007669"/>
    <property type="project" value="InterPro"/>
</dbReference>
<dbReference type="InterPro" id="IPR000277">
    <property type="entry name" value="Cys/Met-Metab_PyrdxlP-dep_enz"/>
</dbReference>
<evidence type="ECO:0000256" key="8">
    <source>
        <dbReference type="PIRSR" id="PIRSR001434-2"/>
    </source>
</evidence>
<dbReference type="eggNOG" id="COG0626">
    <property type="taxonomic scope" value="Bacteria"/>
</dbReference>
<dbReference type="Pfam" id="PF01053">
    <property type="entry name" value="Cys_Met_Meta_PP"/>
    <property type="match status" value="1"/>
</dbReference>
<evidence type="ECO:0000256" key="7">
    <source>
        <dbReference type="ARBA" id="ARBA00052699"/>
    </source>
</evidence>
<dbReference type="InterPro" id="IPR015422">
    <property type="entry name" value="PyrdxlP-dep_Trfase_small"/>
</dbReference>
<keyword evidence="3 8" id="KW-0663">Pyridoxal phosphate</keyword>
<dbReference type="FunFam" id="3.90.1150.10:FF:000033">
    <property type="entry name" value="Cystathionine gamma-synthase"/>
    <property type="match status" value="1"/>
</dbReference>
<evidence type="ECO:0000256" key="2">
    <source>
        <dbReference type="ARBA" id="ARBA00009077"/>
    </source>
</evidence>
<evidence type="ECO:0000256" key="6">
    <source>
        <dbReference type="ARBA" id="ARBA00048780"/>
    </source>
</evidence>
<dbReference type="PROSITE" id="PS00868">
    <property type="entry name" value="CYS_MET_METAB_PP"/>
    <property type="match status" value="1"/>
</dbReference>
<comment type="similarity">
    <text evidence="2 9">Belongs to the trans-sulfuration enzymes family.</text>
</comment>
<dbReference type="InterPro" id="IPR015421">
    <property type="entry name" value="PyrdxlP-dep_Trfase_major"/>
</dbReference>
<dbReference type="Gene3D" id="3.40.640.10">
    <property type="entry name" value="Type I PLP-dependent aspartate aminotransferase-like (Major domain)"/>
    <property type="match status" value="1"/>
</dbReference>
<organism evidence="10 11">
    <name type="scientific">Halothermothrix orenii (strain H 168 / OCM 544 / DSM 9562)</name>
    <dbReference type="NCBI Taxonomy" id="373903"/>
    <lineage>
        <taxon>Bacteria</taxon>
        <taxon>Bacillati</taxon>
        <taxon>Bacillota</taxon>
        <taxon>Clostridia</taxon>
        <taxon>Halanaerobiales</taxon>
        <taxon>Halothermotrichaceae</taxon>
        <taxon>Halothermothrix</taxon>
    </lineage>
</organism>
<evidence type="ECO:0000256" key="3">
    <source>
        <dbReference type="ARBA" id="ARBA00022898"/>
    </source>
</evidence>
<dbReference type="InterPro" id="IPR054542">
    <property type="entry name" value="Cys_met_metab_PP"/>
</dbReference>
<evidence type="ECO:0000256" key="1">
    <source>
        <dbReference type="ARBA" id="ARBA00001933"/>
    </source>
</evidence>
<proteinExistence type="inferred from homology"/>
<gene>
    <name evidence="10" type="ordered locus">Hore_08000</name>
</gene>
<evidence type="ECO:0000313" key="10">
    <source>
        <dbReference type="EMBL" id="ACL69557.1"/>
    </source>
</evidence>
<evidence type="ECO:0000313" key="11">
    <source>
        <dbReference type="Proteomes" id="UP000000719"/>
    </source>
</evidence>
<dbReference type="AlphaFoldDB" id="B8CW88"/>
<accession>B8CW88</accession>
<dbReference type="SUPFAM" id="SSF53383">
    <property type="entry name" value="PLP-dependent transferases"/>
    <property type="match status" value="1"/>
</dbReference>
<dbReference type="FunFam" id="3.40.640.10:FF:000046">
    <property type="entry name" value="Cystathionine gamma-lyase"/>
    <property type="match status" value="1"/>
</dbReference>
<dbReference type="RefSeq" id="WP_012635745.1">
    <property type="nucleotide sequence ID" value="NC_011899.1"/>
</dbReference>
<feature type="modified residue" description="N6-(pyridoxal phosphate)lysine" evidence="8">
    <location>
        <position position="207"/>
    </location>
</feature>
<comment type="catalytic activity">
    <reaction evidence="6">
        <text>L-homocysteine + H2O = 2-oxobutanoate + hydrogen sulfide + NH4(+) + H(+)</text>
        <dbReference type="Rhea" id="RHEA:14501"/>
        <dbReference type="ChEBI" id="CHEBI:15377"/>
        <dbReference type="ChEBI" id="CHEBI:15378"/>
        <dbReference type="ChEBI" id="CHEBI:16763"/>
        <dbReference type="ChEBI" id="CHEBI:28938"/>
        <dbReference type="ChEBI" id="CHEBI:29919"/>
        <dbReference type="ChEBI" id="CHEBI:58199"/>
        <dbReference type="EC" id="4.4.1.2"/>
    </reaction>
    <physiologicalReaction direction="left-to-right" evidence="6">
        <dbReference type="Rhea" id="RHEA:14502"/>
    </physiologicalReaction>
</comment>
<evidence type="ECO:0000256" key="5">
    <source>
        <dbReference type="ARBA" id="ARBA00047199"/>
    </source>
</evidence>
<evidence type="ECO:0000256" key="9">
    <source>
        <dbReference type="RuleBase" id="RU362118"/>
    </source>
</evidence>
<keyword evidence="10" id="KW-0808">Transferase</keyword>
<protein>
    <recommendedName>
        <fullName evidence="4">homocysteine desulfhydrase</fullName>
        <ecNumber evidence="4">4.4.1.2</ecNumber>
    </recommendedName>
    <alternativeName>
        <fullName evidence="5">Homocysteine desulfhydrase</fullName>
    </alternativeName>
</protein>
<dbReference type="EC" id="4.4.1.2" evidence="4"/>
<sequence length="392" mass="43795">MDDYKFNTLSIHGGDEGKNPENALNYPLFLTSTFTFNDLEHAEKTFSFECKDYVYTRGNNPTTRLLEKRLACLEGGADCVVFSSGMAAISSALLSLLKPGDELIAHQVLYGSSYKVIKEVLPRYGIKTSFIDLTQIDKLKTGITDKTTLIYFETPVNPNLEIIDIKEVSQLCSSHNIKVVVDNTFATPFYQNPLKLGADVVIHSATKYLNGHGDVLAGAVIARDQEYIHELKFNYLTELGGVLSPFNSWLVLRGLKTLGLRMREHEKNASKIAKYLKNHPGINRVYYPGLQDFKGYEIAKKQMSGFGAIISFEIMGGYQDIKRAVESLNLIKLAVSLGDAETLIEYPFGMTHRDYSGQELARMGLNKNMVRLSVGLENYEDIIADLDQALSK</sequence>
<evidence type="ECO:0000256" key="4">
    <source>
        <dbReference type="ARBA" id="ARBA00047175"/>
    </source>
</evidence>
<dbReference type="GO" id="GO:0016740">
    <property type="term" value="F:transferase activity"/>
    <property type="evidence" value="ECO:0007669"/>
    <property type="project" value="UniProtKB-KW"/>
</dbReference>
<reference evidence="10 11" key="1">
    <citation type="journal article" date="2009" name="PLoS ONE">
        <title>Genome analysis of the anaerobic thermohalophilic bacterium Halothermothrix orenii.</title>
        <authorList>
            <person name="Mavromatis K."/>
            <person name="Ivanova N."/>
            <person name="Anderson I."/>
            <person name="Lykidis A."/>
            <person name="Hooper S.D."/>
            <person name="Sun H."/>
            <person name="Kunin V."/>
            <person name="Lapidus A."/>
            <person name="Hugenholtz P."/>
            <person name="Patel B."/>
            <person name="Kyrpides N.C."/>
        </authorList>
    </citation>
    <scope>NUCLEOTIDE SEQUENCE [LARGE SCALE GENOMIC DNA]</scope>
    <source>
        <strain evidence="11">H 168 / OCM 544 / DSM 9562</strain>
    </source>
</reference>
<dbReference type="OrthoDB" id="9780685at2"/>
<dbReference type="GO" id="GO:0047982">
    <property type="term" value="F:homocysteine desulfhydrase activity"/>
    <property type="evidence" value="ECO:0007669"/>
    <property type="project" value="UniProtKB-EC"/>
</dbReference>
<dbReference type="InterPro" id="IPR015424">
    <property type="entry name" value="PyrdxlP-dep_Trfase"/>
</dbReference>
<dbReference type="KEGG" id="hor:Hore_08000"/>
<dbReference type="Gene3D" id="3.90.1150.10">
    <property type="entry name" value="Aspartate Aminotransferase, domain 1"/>
    <property type="match status" value="1"/>
</dbReference>
<dbReference type="Proteomes" id="UP000000719">
    <property type="component" value="Chromosome"/>
</dbReference>